<evidence type="ECO:0000313" key="3">
    <source>
        <dbReference type="Proteomes" id="UP001500618"/>
    </source>
</evidence>
<feature type="region of interest" description="Disordered" evidence="1">
    <location>
        <begin position="13"/>
        <end position="59"/>
    </location>
</feature>
<comment type="caution">
    <text evidence="2">The sequence shown here is derived from an EMBL/GenBank/DDBJ whole genome shotgun (WGS) entry which is preliminary data.</text>
</comment>
<feature type="compositionally biased region" description="Basic and acidic residues" evidence="1">
    <location>
        <begin position="35"/>
        <end position="44"/>
    </location>
</feature>
<gene>
    <name evidence="2" type="ORF">GCM10009765_17890</name>
</gene>
<evidence type="ECO:0000313" key="2">
    <source>
        <dbReference type="EMBL" id="GAA1668844.1"/>
    </source>
</evidence>
<accession>A0ABN2GD37</accession>
<proteinExistence type="predicted"/>
<evidence type="ECO:0000256" key="1">
    <source>
        <dbReference type="SAM" id="MobiDB-lite"/>
    </source>
</evidence>
<protein>
    <submittedName>
        <fullName evidence="2">Uncharacterized protein</fullName>
    </submittedName>
</protein>
<organism evidence="2 3">
    <name type="scientific">Fodinicola feengrottensis</name>
    <dbReference type="NCBI Taxonomy" id="435914"/>
    <lineage>
        <taxon>Bacteria</taxon>
        <taxon>Bacillati</taxon>
        <taxon>Actinomycetota</taxon>
        <taxon>Actinomycetes</taxon>
        <taxon>Mycobacteriales</taxon>
        <taxon>Fodinicola</taxon>
    </lineage>
</organism>
<dbReference type="EMBL" id="BAAANY010000007">
    <property type="protein sequence ID" value="GAA1668844.1"/>
    <property type="molecule type" value="Genomic_DNA"/>
</dbReference>
<dbReference type="Proteomes" id="UP001500618">
    <property type="component" value="Unassembled WGS sequence"/>
</dbReference>
<keyword evidence="3" id="KW-1185">Reference proteome</keyword>
<sequence length="101" mass="10894">MPTITIAIINRPVARRPSRASERRLRCTRPSGPRLADRRLDRATLSRNARSAPASRPTRMPVTGVVAGAAWAAAMKVLLSPLGKLLTERRSADIAGAREVG</sequence>
<name>A0ABN2GD37_9ACTN</name>
<reference evidence="2 3" key="1">
    <citation type="journal article" date="2019" name="Int. J. Syst. Evol. Microbiol.">
        <title>The Global Catalogue of Microorganisms (GCM) 10K type strain sequencing project: providing services to taxonomists for standard genome sequencing and annotation.</title>
        <authorList>
            <consortium name="The Broad Institute Genomics Platform"/>
            <consortium name="The Broad Institute Genome Sequencing Center for Infectious Disease"/>
            <person name="Wu L."/>
            <person name="Ma J."/>
        </authorList>
    </citation>
    <scope>NUCLEOTIDE SEQUENCE [LARGE SCALE GENOMIC DNA]</scope>
    <source>
        <strain evidence="2 3">JCM 14718</strain>
    </source>
</reference>